<accession>A0A396HTR7</accession>
<name>A0A396HTR7_MEDTR</name>
<organism evidence="1">
    <name type="scientific">Medicago truncatula</name>
    <name type="common">Barrel medic</name>
    <name type="synonym">Medicago tribuloides</name>
    <dbReference type="NCBI Taxonomy" id="3880"/>
    <lineage>
        <taxon>Eukaryota</taxon>
        <taxon>Viridiplantae</taxon>
        <taxon>Streptophyta</taxon>
        <taxon>Embryophyta</taxon>
        <taxon>Tracheophyta</taxon>
        <taxon>Spermatophyta</taxon>
        <taxon>Magnoliopsida</taxon>
        <taxon>eudicotyledons</taxon>
        <taxon>Gunneridae</taxon>
        <taxon>Pentapetalae</taxon>
        <taxon>rosids</taxon>
        <taxon>fabids</taxon>
        <taxon>Fabales</taxon>
        <taxon>Fabaceae</taxon>
        <taxon>Papilionoideae</taxon>
        <taxon>50 kb inversion clade</taxon>
        <taxon>NPAAA clade</taxon>
        <taxon>Hologalegina</taxon>
        <taxon>IRL clade</taxon>
        <taxon>Trifolieae</taxon>
        <taxon>Medicago</taxon>
    </lineage>
</organism>
<comment type="caution">
    <text evidence="1">The sequence shown here is derived from an EMBL/GenBank/DDBJ whole genome shotgun (WGS) entry which is preliminary data.</text>
</comment>
<reference evidence="1" key="1">
    <citation type="journal article" date="2018" name="Nat. Plants">
        <title>Whole-genome landscape of Medicago truncatula symbiotic genes.</title>
        <authorList>
            <person name="Pecrix Y."/>
            <person name="Gamas P."/>
            <person name="Carrere S."/>
        </authorList>
    </citation>
    <scope>NUCLEOTIDE SEQUENCE</scope>
    <source>
        <tissue evidence="1">Leaves</tissue>
    </source>
</reference>
<proteinExistence type="predicted"/>
<sequence length="42" mass="4805">MVLLRVVSDLQLVVGFLGMRMLKFRLRSICITPPPLKPSFMT</sequence>
<dbReference type="Gramene" id="rna30514">
    <property type="protein sequence ID" value="RHN55344.1"/>
    <property type="gene ID" value="gene30514"/>
</dbReference>
<dbReference type="EMBL" id="PSQE01000005">
    <property type="protein sequence ID" value="RHN55344.1"/>
    <property type="molecule type" value="Genomic_DNA"/>
</dbReference>
<dbReference type="Proteomes" id="UP000265566">
    <property type="component" value="Chromosome 5"/>
</dbReference>
<gene>
    <name evidence="1" type="ORF">MtrunA17_Chr5g0416791</name>
</gene>
<dbReference type="AlphaFoldDB" id="A0A396HTR7"/>
<evidence type="ECO:0000313" key="1">
    <source>
        <dbReference type="EMBL" id="RHN55344.1"/>
    </source>
</evidence>
<protein>
    <submittedName>
        <fullName evidence="1">Uncharacterized protein</fullName>
    </submittedName>
</protein>